<dbReference type="AlphaFoldDB" id="A0A3P7JDP3"/>
<sequence length="703" mass="80361">MASSACTVCGSTHSKVVDGLMYCEDFREVEEDEDQAATGFERIKTKKVKKIQDKSIAKSDVALGLATGQATTSKKRKGDDLRHLYLPKDVRDEKQKASRLRKDITTGREHAPSYLRSVGKRLAAFTKILAKGVAWLKQDPAIPENLTVGLATGQATTSKKRKGDDLRHLYLPKDVRDEKQKASRLRKDITTGREHAPSYLRSVGKRLAAFTKILAKGVAWLKQDPAIPENLTDHTFAIYQRYLSACNVAFTLNDYTEDLEAMFRALDHTFAIYQRYLSACNVAFTLNDYTEDLEVMFRALVINKNAAFEKAREKKAKIEQRKKKGKEILQKSVTAWDLLMSDTLNENLELRSDAELSEDDEQNEETAGTTAAPKRPQTVTVVDTTIPKEVLENASTIYLAMDVVVAILYVSVVTIGCRWIILSDIIRWVREDRMGIALFQRVVLEYGGVQGGKRSNCGSFPNMDDEQNEETAGTTTAPKRPQTVTVVDTTIPKEVLENDLPLYEFQRTALFIWQICHLPPTPVKIDFKQIVARCLYHLNLPEAMFERVMVLLKIAPPCKRLDEENLRRQGRIEQIVARCLYHLNLPEAMFERVMVLLKIAPPCKRLDEDSLRRQGRIEQTKVFAFILMALKLSFGLDDKKEIALSKKAGKNENMFSFMEWFYQLKMRIMFWEGYDPVDILQTWKPVQPLFYDNEFPREDNMRL</sequence>
<evidence type="ECO:0000256" key="4">
    <source>
        <dbReference type="ARBA" id="ARBA00022771"/>
    </source>
</evidence>
<evidence type="ECO:0000313" key="13">
    <source>
        <dbReference type="Proteomes" id="UP000270094"/>
    </source>
</evidence>
<evidence type="ECO:0000313" key="12">
    <source>
        <dbReference type="EMBL" id="VDM76214.1"/>
    </source>
</evidence>
<keyword evidence="4" id="KW-0863">Zinc-finger</keyword>
<keyword evidence="3" id="KW-0479">Metal-binding</keyword>
<feature type="region of interest" description="Disordered" evidence="11">
    <location>
        <begin position="455"/>
        <end position="478"/>
    </location>
</feature>
<dbReference type="EMBL" id="UYYB01096557">
    <property type="protein sequence ID" value="VDM76214.1"/>
    <property type="molecule type" value="Genomic_DNA"/>
</dbReference>
<dbReference type="PANTHER" id="PTHR31576">
    <property type="entry name" value="TATA BOX-BINDING PROTEIN-ASSOCIATED FACTOR RNA POLYMERASE I SUBUNIT B"/>
    <property type="match status" value="1"/>
</dbReference>
<organism evidence="12 13">
    <name type="scientific">Strongylus vulgaris</name>
    <name type="common">Blood worm</name>
    <dbReference type="NCBI Taxonomy" id="40348"/>
    <lineage>
        <taxon>Eukaryota</taxon>
        <taxon>Metazoa</taxon>
        <taxon>Ecdysozoa</taxon>
        <taxon>Nematoda</taxon>
        <taxon>Chromadorea</taxon>
        <taxon>Rhabditida</taxon>
        <taxon>Rhabditina</taxon>
        <taxon>Rhabditomorpha</taxon>
        <taxon>Strongyloidea</taxon>
        <taxon>Strongylidae</taxon>
        <taxon>Strongylus</taxon>
    </lineage>
</organism>
<keyword evidence="7" id="KW-0238">DNA-binding</keyword>
<evidence type="ECO:0000256" key="5">
    <source>
        <dbReference type="ARBA" id="ARBA00022833"/>
    </source>
</evidence>
<keyword evidence="10" id="KW-0175">Coiled coil</keyword>
<evidence type="ECO:0000256" key="8">
    <source>
        <dbReference type="ARBA" id="ARBA00023163"/>
    </source>
</evidence>
<protein>
    <submittedName>
        <fullName evidence="12">Uncharacterized protein</fullName>
    </submittedName>
</protein>
<dbReference type="GO" id="GO:0008270">
    <property type="term" value="F:zinc ion binding"/>
    <property type="evidence" value="ECO:0007669"/>
    <property type="project" value="UniProtKB-KW"/>
</dbReference>
<dbReference type="Proteomes" id="UP000270094">
    <property type="component" value="Unassembled WGS sequence"/>
</dbReference>
<reference evidence="12 13" key="1">
    <citation type="submission" date="2018-11" db="EMBL/GenBank/DDBJ databases">
        <authorList>
            <consortium name="Pathogen Informatics"/>
        </authorList>
    </citation>
    <scope>NUCLEOTIDE SEQUENCE [LARGE SCALE GENOMIC DNA]</scope>
</reference>
<name>A0A3P7JDP3_STRVU</name>
<gene>
    <name evidence="12" type="ORF">SVUK_LOCUS11212</name>
</gene>
<evidence type="ECO:0000256" key="11">
    <source>
        <dbReference type="SAM" id="MobiDB-lite"/>
    </source>
</evidence>
<feature type="coiled-coil region" evidence="10">
    <location>
        <begin position="301"/>
        <end position="328"/>
    </location>
</feature>
<evidence type="ECO:0000256" key="2">
    <source>
        <dbReference type="ARBA" id="ARBA00006899"/>
    </source>
</evidence>
<keyword evidence="8" id="KW-0804">Transcription</keyword>
<keyword evidence="5" id="KW-0862">Zinc</keyword>
<dbReference type="InterPro" id="IPR033599">
    <property type="entry name" value="TAF1B/Rrn7"/>
</dbReference>
<dbReference type="GO" id="GO:0042790">
    <property type="term" value="P:nucleolar large rRNA transcription by RNA polymerase I"/>
    <property type="evidence" value="ECO:0007669"/>
    <property type="project" value="TreeGrafter"/>
</dbReference>
<dbReference type="GO" id="GO:0070860">
    <property type="term" value="C:RNA polymerase I core factor complex"/>
    <property type="evidence" value="ECO:0007669"/>
    <property type="project" value="InterPro"/>
</dbReference>
<dbReference type="OrthoDB" id="10069252at2759"/>
<evidence type="ECO:0000256" key="10">
    <source>
        <dbReference type="SAM" id="Coils"/>
    </source>
</evidence>
<evidence type="ECO:0000256" key="9">
    <source>
        <dbReference type="ARBA" id="ARBA00023242"/>
    </source>
</evidence>
<keyword evidence="9" id="KW-0539">Nucleus</keyword>
<keyword evidence="13" id="KW-1185">Reference proteome</keyword>
<accession>A0A3P7JDP3</accession>
<feature type="region of interest" description="Disordered" evidence="11">
    <location>
        <begin position="353"/>
        <end position="376"/>
    </location>
</feature>
<feature type="compositionally biased region" description="Acidic residues" evidence="11">
    <location>
        <begin position="355"/>
        <end position="364"/>
    </location>
</feature>
<evidence type="ECO:0000256" key="7">
    <source>
        <dbReference type="ARBA" id="ARBA00023125"/>
    </source>
</evidence>
<evidence type="ECO:0000256" key="6">
    <source>
        <dbReference type="ARBA" id="ARBA00023015"/>
    </source>
</evidence>
<dbReference type="GO" id="GO:0001164">
    <property type="term" value="F:RNA polymerase I core promoter sequence-specific DNA binding"/>
    <property type="evidence" value="ECO:0007669"/>
    <property type="project" value="InterPro"/>
</dbReference>
<comment type="subcellular location">
    <subcellularLocation>
        <location evidence="1">Nucleus</location>
        <location evidence="1">Nucleolus</location>
    </subcellularLocation>
</comment>
<proteinExistence type="inferred from homology"/>
<dbReference type="GO" id="GO:0005668">
    <property type="term" value="C:RNA polymerase transcription factor SL1 complex"/>
    <property type="evidence" value="ECO:0007669"/>
    <property type="project" value="TreeGrafter"/>
</dbReference>
<keyword evidence="6" id="KW-0805">Transcription regulation</keyword>
<evidence type="ECO:0000256" key="1">
    <source>
        <dbReference type="ARBA" id="ARBA00004604"/>
    </source>
</evidence>
<dbReference type="PANTHER" id="PTHR31576:SF2">
    <property type="entry name" value="TATA BOX-BINDING PROTEIN-ASSOCIATED FACTOR RNA POLYMERASE I SUBUNIT B"/>
    <property type="match status" value="1"/>
</dbReference>
<evidence type="ECO:0000256" key="3">
    <source>
        <dbReference type="ARBA" id="ARBA00022723"/>
    </source>
</evidence>
<comment type="similarity">
    <text evidence="2">Belongs to the RRN7/TAF1B family.</text>
</comment>